<feature type="non-terminal residue" evidence="1">
    <location>
        <position position="1"/>
    </location>
</feature>
<dbReference type="Proteomes" id="UP000663825">
    <property type="component" value="Unassembled WGS sequence"/>
</dbReference>
<comment type="caution">
    <text evidence="1">The sequence shown here is derived from an EMBL/GenBank/DDBJ whole genome shotgun (WGS) entry which is preliminary data.</text>
</comment>
<gene>
    <name evidence="1" type="ORF">TIS948_LOCUS25657</name>
    <name evidence="2" type="ORF">UJA718_LOCUS36568</name>
</gene>
<dbReference type="AlphaFoldDB" id="A0A817Y6M4"/>
<evidence type="ECO:0000313" key="4">
    <source>
        <dbReference type="Proteomes" id="UP000663873"/>
    </source>
</evidence>
<organism evidence="1 3">
    <name type="scientific">Rotaria socialis</name>
    <dbReference type="NCBI Taxonomy" id="392032"/>
    <lineage>
        <taxon>Eukaryota</taxon>
        <taxon>Metazoa</taxon>
        <taxon>Spiralia</taxon>
        <taxon>Gnathifera</taxon>
        <taxon>Rotifera</taxon>
        <taxon>Eurotatoria</taxon>
        <taxon>Bdelloidea</taxon>
        <taxon>Philodinida</taxon>
        <taxon>Philodinidae</taxon>
        <taxon>Rotaria</taxon>
    </lineage>
</organism>
<dbReference type="EMBL" id="CAJOBP010035396">
    <property type="protein sequence ID" value="CAF4707678.1"/>
    <property type="molecule type" value="Genomic_DNA"/>
</dbReference>
<evidence type="ECO:0000313" key="2">
    <source>
        <dbReference type="EMBL" id="CAF4707678.1"/>
    </source>
</evidence>
<protein>
    <submittedName>
        <fullName evidence="1">Uncharacterized protein</fullName>
    </submittedName>
</protein>
<dbReference type="Proteomes" id="UP000663873">
    <property type="component" value="Unassembled WGS sequence"/>
</dbReference>
<feature type="non-terminal residue" evidence="1">
    <location>
        <position position="90"/>
    </location>
</feature>
<keyword evidence="4" id="KW-1185">Reference proteome</keyword>
<proteinExistence type="predicted"/>
<name>A0A817Y6M4_9BILA</name>
<reference evidence="1" key="1">
    <citation type="submission" date="2021-02" db="EMBL/GenBank/DDBJ databases">
        <authorList>
            <person name="Nowell W R."/>
        </authorList>
    </citation>
    <scope>NUCLEOTIDE SEQUENCE</scope>
</reference>
<dbReference type="EMBL" id="CAJNXB010004486">
    <property type="protein sequence ID" value="CAF3377750.1"/>
    <property type="molecule type" value="Genomic_DNA"/>
</dbReference>
<sequence>QQLVHQLLQHQQHLQPQLQVQLQQLPPLELQVQLRLLALQQLVQPPVRQVQQVAHQPDRQPPLQVQLRLLALQQLLLERVPRQAHQQQLP</sequence>
<evidence type="ECO:0000313" key="3">
    <source>
        <dbReference type="Proteomes" id="UP000663825"/>
    </source>
</evidence>
<accession>A0A817Y6M4</accession>
<evidence type="ECO:0000313" key="1">
    <source>
        <dbReference type="EMBL" id="CAF3377750.1"/>
    </source>
</evidence>